<dbReference type="InterPro" id="IPR017972">
    <property type="entry name" value="Cyt_P450_CS"/>
</dbReference>
<evidence type="ECO:0000256" key="2">
    <source>
        <dbReference type="RuleBase" id="RU000461"/>
    </source>
</evidence>
<dbReference type="PANTHER" id="PTHR46696">
    <property type="entry name" value="P450, PUTATIVE (EUROFUNG)-RELATED"/>
    <property type="match status" value="1"/>
</dbReference>
<evidence type="ECO:0000313" key="4">
    <source>
        <dbReference type="Proteomes" id="UP001501020"/>
    </source>
</evidence>
<comment type="caution">
    <text evidence="3">The sequence shown here is derived from an EMBL/GenBank/DDBJ whole genome shotgun (WGS) entry which is preliminary data.</text>
</comment>
<keyword evidence="2" id="KW-0503">Monooxygenase</keyword>
<dbReference type="PRINTS" id="PR00385">
    <property type="entry name" value="P450"/>
</dbReference>
<keyword evidence="2" id="KW-0408">Iron</keyword>
<organism evidence="3 4">
    <name type="scientific">Actinomadura napierensis</name>
    <dbReference type="NCBI Taxonomy" id="267854"/>
    <lineage>
        <taxon>Bacteria</taxon>
        <taxon>Bacillati</taxon>
        <taxon>Actinomycetota</taxon>
        <taxon>Actinomycetes</taxon>
        <taxon>Streptosporangiales</taxon>
        <taxon>Thermomonosporaceae</taxon>
        <taxon>Actinomadura</taxon>
    </lineage>
</organism>
<name>A0ABP5LB72_9ACTN</name>
<proteinExistence type="inferred from homology"/>
<dbReference type="PRINTS" id="PR00359">
    <property type="entry name" value="BP450"/>
</dbReference>
<dbReference type="PANTHER" id="PTHR46696:SF4">
    <property type="entry name" value="BIOTIN BIOSYNTHESIS CYTOCHROME P450"/>
    <property type="match status" value="1"/>
</dbReference>
<comment type="similarity">
    <text evidence="1 2">Belongs to the cytochrome P450 family.</text>
</comment>
<keyword evidence="2" id="KW-0560">Oxidoreductase</keyword>
<reference evidence="4" key="1">
    <citation type="journal article" date="2019" name="Int. J. Syst. Evol. Microbiol.">
        <title>The Global Catalogue of Microorganisms (GCM) 10K type strain sequencing project: providing services to taxonomists for standard genome sequencing and annotation.</title>
        <authorList>
            <consortium name="The Broad Institute Genomics Platform"/>
            <consortium name="The Broad Institute Genome Sequencing Center for Infectious Disease"/>
            <person name="Wu L."/>
            <person name="Ma J."/>
        </authorList>
    </citation>
    <scope>NUCLEOTIDE SEQUENCE [LARGE SCALE GENOMIC DNA]</scope>
    <source>
        <strain evidence="4">JCM 13850</strain>
    </source>
</reference>
<dbReference type="SUPFAM" id="SSF48264">
    <property type="entry name" value="Cytochrome P450"/>
    <property type="match status" value="1"/>
</dbReference>
<dbReference type="Pfam" id="PF00067">
    <property type="entry name" value="p450"/>
    <property type="match status" value="1"/>
</dbReference>
<keyword evidence="2" id="KW-0349">Heme</keyword>
<gene>
    <name evidence="3" type="ORF">GCM10009727_41860</name>
</gene>
<keyword evidence="2" id="KW-0479">Metal-binding</keyword>
<dbReference type="Proteomes" id="UP001501020">
    <property type="component" value="Unassembled WGS sequence"/>
</dbReference>
<dbReference type="EMBL" id="BAAAMR010000035">
    <property type="protein sequence ID" value="GAA2143125.1"/>
    <property type="molecule type" value="Genomic_DNA"/>
</dbReference>
<dbReference type="PROSITE" id="PS00086">
    <property type="entry name" value="CYTOCHROME_P450"/>
    <property type="match status" value="1"/>
</dbReference>
<dbReference type="Gene3D" id="1.10.630.10">
    <property type="entry name" value="Cytochrome P450"/>
    <property type="match status" value="1"/>
</dbReference>
<protein>
    <submittedName>
        <fullName evidence="3">Cytochrome P450</fullName>
    </submittedName>
</protein>
<dbReference type="InterPro" id="IPR001128">
    <property type="entry name" value="Cyt_P450"/>
</dbReference>
<dbReference type="InterPro" id="IPR036396">
    <property type="entry name" value="Cyt_P450_sf"/>
</dbReference>
<accession>A0ABP5LB72</accession>
<dbReference type="CDD" id="cd11078">
    <property type="entry name" value="CYP130-like"/>
    <property type="match status" value="1"/>
</dbReference>
<evidence type="ECO:0000256" key="1">
    <source>
        <dbReference type="ARBA" id="ARBA00010617"/>
    </source>
</evidence>
<keyword evidence="4" id="KW-1185">Reference proteome</keyword>
<evidence type="ECO:0000313" key="3">
    <source>
        <dbReference type="EMBL" id="GAA2143125.1"/>
    </source>
</evidence>
<dbReference type="InterPro" id="IPR002397">
    <property type="entry name" value="Cyt_P450_B"/>
</dbReference>
<sequence length="418" mass="46631">MSAPSDAAVEPLVFDPYDYEFHEDPYPLYRRLREEAPVFHAERDDLWVVSRHADVFDVLRDDAAFSNRMGVSLDASAWSPDAHRVMSFLALDGQRQTRLRRLVSAAFTPRRVKELQPQIQRLTEQYLENTFAANAENGEADWITDFAGKLPMDVISEMMGVPRADRDEVRRLADLVVHREDGVRDVPPAGMEAAGELLTYYATMVKERRAASEPAGDLTAALTVAEIDGDRLTDGEIIAFLFLMVVAGNETTTKLLGNALFHLSAHPEQKAEVLAASDDPASMVTVWIEETLRHDTSSQMLARYVVDDVEMHGVTIPAGAKALILLGSANRDERVFADPTVYDIHRPKDELGQILSFGSGKHFCLGANLARLEARVVLNELVRRVEDFHVHADRAVRVHSTSVRGFARLPVSFTQRKG</sequence>
<dbReference type="RefSeq" id="WP_344269475.1">
    <property type="nucleotide sequence ID" value="NZ_BAAAMR010000035.1"/>
</dbReference>